<protein>
    <recommendedName>
        <fullName evidence="5">DUF11 domain-containing protein</fullName>
    </recommendedName>
</protein>
<organism evidence="3 4">
    <name type="scientific">Sulfobacillus acidophilus (strain ATCC 700253 / DSM 10332 / NAL)</name>
    <dbReference type="NCBI Taxonomy" id="679936"/>
    <lineage>
        <taxon>Bacteria</taxon>
        <taxon>Bacillati</taxon>
        <taxon>Bacillota</taxon>
        <taxon>Clostridia</taxon>
        <taxon>Eubacteriales</taxon>
        <taxon>Clostridiales Family XVII. Incertae Sedis</taxon>
        <taxon>Sulfobacillus</taxon>
    </lineage>
</organism>
<keyword evidence="2" id="KW-0732">Signal</keyword>
<sequence length="219" mass="22676">MNGKIGRPTIFGLGMAIALTAIGSEAAQAAALPPSSSDFELTGLSATPVKGNSNTFDVTVTVTQTQADGSDFTPQVTEETHDFPGTVYFVVENGSVTEGPYSATLTTSPTPGITYPNLGPGPSAPQISASATYQLVLPSSVVLGGGDNLEIYPGSNRQYIFRMGPSSDNSWADDNVSGVGQVTIPYGQLPEVPWAAGIPAIGLGPAGLVWMWRLKSRVI</sequence>
<proteinExistence type="predicted"/>
<reference evidence="4" key="1">
    <citation type="submission" date="2011-12" db="EMBL/GenBank/DDBJ databases">
        <title>The complete genome of chromosome of Sulfobacillus acidophilus DSM 10332.</title>
        <authorList>
            <person name="Lucas S."/>
            <person name="Han J."/>
            <person name="Lapidus A."/>
            <person name="Bruce D."/>
            <person name="Goodwin L."/>
            <person name="Pitluck S."/>
            <person name="Peters L."/>
            <person name="Kyrpides N."/>
            <person name="Mavromatis K."/>
            <person name="Ivanova N."/>
            <person name="Mikhailova N."/>
            <person name="Chertkov O."/>
            <person name="Saunders E."/>
            <person name="Detter J.C."/>
            <person name="Tapia R."/>
            <person name="Han C."/>
            <person name="Land M."/>
            <person name="Hauser L."/>
            <person name="Markowitz V."/>
            <person name="Cheng J.-F."/>
            <person name="Hugenholtz P."/>
            <person name="Woyke T."/>
            <person name="Wu D."/>
            <person name="Pukall R."/>
            <person name="Gehrich-Schroeter G."/>
            <person name="Schneider S."/>
            <person name="Klenk H.-P."/>
            <person name="Eisen J.A."/>
        </authorList>
    </citation>
    <scope>NUCLEOTIDE SEQUENCE [LARGE SCALE GENOMIC DNA]</scope>
    <source>
        <strain evidence="4">ATCC 700253 / DSM 10332 / NAL</strain>
    </source>
</reference>
<dbReference type="AlphaFoldDB" id="G8TVM3"/>
<dbReference type="EMBL" id="CP003179">
    <property type="protein sequence ID" value="AEW03662.1"/>
    <property type="molecule type" value="Genomic_DNA"/>
</dbReference>
<name>G8TVM3_SULAD</name>
<dbReference type="Proteomes" id="UP000005439">
    <property type="component" value="Chromosome"/>
</dbReference>
<keyword evidence="4" id="KW-1185">Reference proteome</keyword>
<evidence type="ECO:0000313" key="3">
    <source>
        <dbReference type="EMBL" id="AEW03662.1"/>
    </source>
</evidence>
<dbReference type="PATRIC" id="fig|679936.5.peg.96"/>
<dbReference type="KEGG" id="sap:Sulac_0089"/>
<keyword evidence="1" id="KW-1133">Transmembrane helix</keyword>
<evidence type="ECO:0000256" key="1">
    <source>
        <dbReference type="SAM" id="Phobius"/>
    </source>
</evidence>
<evidence type="ECO:0000256" key="2">
    <source>
        <dbReference type="SAM" id="SignalP"/>
    </source>
</evidence>
<gene>
    <name evidence="3" type="ordered locus">Sulac_0089</name>
</gene>
<reference evidence="3 4" key="2">
    <citation type="journal article" date="2012" name="Stand. Genomic Sci.">
        <title>Complete genome sequence of the moderately thermophilic mineral-sulfide-oxidizing firmicute Sulfobacillus acidophilus type strain (NAL(T)).</title>
        <authorList>
            <person name="Anderson I."/>
            <person name="Chertkov O."/>
            <person name="Chen A."/>
            <person name="Saunders E."/>
            <person name="Lapidus A."/>
            <person name="Nolan M."/>
            <person name="Lucas S."/>
            <person name="Hammon N."/>
            <person name="Deshpande S."/>
            <person name="Cheng J.F."/>
            <person name="Han C."/>
            <person name="Tapia R."/>
            <person name="Goodwin L.A."/>
            <person name="Pitluck S."/>
            <person name="Liolios K."/>
            <person name="Pagani I."/>
            <person name="Ivanova N."/>
            <person name="Mikhailova N."/>
            <person name="Pati A."/>
            <person name="Palaniappan K."/>
            <person name="Land M."/>
            <person name="Pan C."/>
            <person name="Rohde M."/>
            <person name="Pukall R."/>
            <person name="Goker M."/>
            <person name="Detter J.C."/>
            <person name="Woyke T."/>
            <person name="Bristow J."/>
            <person name="Eisen J.A."/>
            <person name="Markowitz V."/>
            <person name="Hugenholtz P."/>
            <person name="Kyrpides N.C."/>
            <person name="Klenk H.P."/>
            <person name="Mavromatis K."/>
        </authorList>
    </citation>
    <scope>NUCLEOTIDE SEQUENCE [LARGE SCALE GENOMIC DNA]</scope>
    <source>
        <strain evidence="4">ATCC 700253 / DSM 10332 / NAL</strain>
    </source>
</reference>
<dbReference type="HOGENOM" id="CLU_1260912_0_0_9"/>
<feature type="transmembrane region" description="Helical" evidence="1">
    <location>
        <begin position="192"/>
        <end position="212"/>
    </location>
</feature>
<keyword evidence="1" id="KW-0472">Membrane</keyword>
<feature type="chain" id="PRO_5003518049" description="DUF11 domain-containing protein" evidence="2">
    <location>
        <begin position="30"/>
        <end position="219"/>
    </location>
</feature>
<keyword evidence="1" id="KW-0812">Transmembrane</keyword>
<evidence type="ECO:0008006" key="5">
    <source>
        <dbReference type="Google" id="ProtNLM"/>
    </source>
</evidence>
<feature type="signal peptide" evidence="2">
    <location>
        <begin position="1"/>
        <end position="29"/>
    </location>
</feature>
<accession>G8TVM3</accession>
<evidence type="ECO:0000313" key="4">
    <source>
        <dbReference type="Proteomes" id="UP000005439"/>
    </source>
</evidence>